<name>A0A0K1Q6J2_9BACT</name>
<dbReference type="Gene3D" id="3.30.70.1070">
    <property type="entry name" value="Sporulation related repeat"/>
    <property type="match status" value="1"/>
</dbReference>
<keyword evidence="3" id="KW-1185">Reference proteome</keyword>
<feature type="chain" id="PRO_5005466889" description="SPOR domain-containing protein" evidence="1">
    <location>
        <begin position="25"/>
        <end position="217"/>
    </location>
</feature>
<evidence type="ECO:0000256" key="1">
    <source>
        <dbReference type="SAM" id="SignalP"/>
    </source>
</evidence>
<dbReference type="InterPro" id="IPR036680">
    <property type="entry name" value="SPOR-like_sf"/>
</dbReference>
<evidence type="ECO:0008006" key="4">
    <source>
        <dbReference type="Google" id="ProtNLM"/>
    </source>
</evidence>
<dbReference type="AlphaFoldDB" id="A0A0K1Q6J2"/>
<reference evidence="2 3" key="1">
    <citation type="submission" date="2015-08" db="EMBL/GenBank/DDBJ databases">
        <authorList>
            <person name="Babu N.S."/>
            <person name="Beckwith C.J."/>
            <person name="Beseler K.G."/>
            <person name="Brison A."/>
            <person name="Carone J.V."/>
            <person name="Caskin T.P."/>
            <person name="Diamond M."/>
            <person name="Durham M.E."/>
            <person name="Foxe J.M."/>
            <person name="Go M."/>
            <person name="Henderson B.A."/>
            <person name="Jones I.B."/>
            <person name="McGettigan J.A."/>
            <person name="Micheletti S.J."/>
            <person name="Nasrallah M.E."/>
            <person name="Ortiz D."/>
            <person name="Piller C.R."/>
            <person name="Privatt S.R."/>
            <person name="Schneider S.L."/>
            <person name="Sharp S."/>
            <person name="Smith T.C."/>
            <person name="Stanton J.D."/>
            <person name="Ullery H.E."/>
            <person name="Wilson R.J."/>
            <person name="Serrano M.G."/>
            <person name="Buck G."/>
            <person name="Lee V."/>
            <person name="Wang Y."/>
            <person name="Carvalho R."/>
            <person name="Voegtly L."/>
            <person name="Shi R."/>
            <person name="Duckworth R."/>
            <person name="Johnson A."/>
            <person name="Loviza R."/>
            <person name="Walstead R."/>
            <person name="Shah Z."/>
            <person name="Kiflezghi M."/>
            <person name="Wade K."/>
            <person name="Ball S.L."/>
            <person name="Bradley K.W."/>
            <person name="Asai D.J."/>
            <person name="Bowman C.A."/>
            <person name="Russell D.A."/>
            <person name="Pope W.H."/>
            <person name="Jacobs-Sera D."/>
            <person name="Hendrix R.W."/>
            <person name="Hatfull G.F."/>
        </authorList>
    </citation>
    <scope>NUCLEOTIDE SEQUENCE [LARGE SCALE GENOMIC DNA]</scope>
    <source>
        <strain evidence="2 3">DSM 27648</strain>
    </source>
</reference>
<dbReference type="KEGG" id="llu:AKJ09_08016"/>
<feature type="signal peptide" evidence="1">
    <location>
        <begin position="1"/>
        <end position="24"/>
    </location>
</feature>
<sequence>MRLRLLVMVVLVSTFLGSTNEAKACWCGYSAHVGRAAVTEPMPNNDSCPVAWDPSVIREWATWIVRLDEVLPAGASLEAFGTPAVVKSASEQLDVDWQDLPGLFDGVAKLQSDSARVERARAMNAQVYTVQIFASATSAGAARIAERANEAEVEDDGFFFAGDVPATNPMAHVIEETVRGRRMHKVLIGAFLDRPAALRTSHTLARNLGIPTFVRAL</sequence>
<protein>
    <recommendedName>
        <fullName evidence="4">SPOR domain-containing protein</fullName>
    </recommendedName>
</protein>
<dbReference type="RefSeq" id="WP_146652468.1">
    <property type="nucleotide sequence ID" value="NZ_CP012333.1"/>
</dbReference>
<dbReference type="GO" id="GO:0042834">
    <property type="term" value="F:peptidoglycan binding"/>
    <property type="evidence" value="ECO:0007669"/>
    <property type="project" value="InterPro"/>
</dbReference>
<dbReference type="EMBL" id="CP012333">
    <property type="protein sequence ID" value="AKV01353.1"/>
    <property type="molecule type" value="Genomic_DNA"/>
</dbReference>
<dbReference type="Proteomes" id="UP000064967">
    <property type="component" value="Chromosome"/>
</dbReference>
<evidence type="ECO:0000313" key="3">
    <source>
        <dbReference type="Proteomes" id="UP000064967"/>
    </source>
</evidence>
<accession>A0A0K1Q6J2</accession>
<proteinExistence type="predicted"/>
<organism evidence="2 3">
    <name type="scientific">Labilithrix luteola</name>
    <dbReference type="NCBI Taxonomy" id="1391654"/>
    <lineage>
        <taxon>Bacteria</taxon>
        <taxon>Pseudomonadati</taxon>
        <taxon>Myxococcota</taxon>
        <taxon>Polyangia</taxon>
        <taxon>Polyangiales</taxon>
        <taxon>Labilitrichaceae</taxon>
        <taxon>Labilithrix</taxon>
    </lineage>
</organism>
<evidence type="ECO:0000313" key="2">
    <source>
        <dbReference type="EMBL" id="AKV01353.1"/>
    </source>
</evidence>
<dbReference type="STRING" id="1391654.AKJ09_08016"/>
<gene>
    <name evidence="2" type="ORF">AKJ09_08016</name>
</gene>
<keyword evidence="1" id="KW-0732">Signal</keyword>